<dbReference type="SUPFAM" id="SSF55347">
    <property type="entry name" value="Glyceraldehyde-3-phosphate dehydrogenase-like, C-terminal domain"/>
    <property type="match status" value="1"/>
</dbReference>
<dbReference type="Gene3D" id="3.40.50.720">
    <property type="entry name" value="NAD(P)-binding Rossmann-like Domain"/>
    <property type="match status" value="1"/>
</dbReference>
<sequence length="368" mass="39295">MGRRRPLRTGRGEPLVSAAGTDRPVRIGILGAGFVSELYLRALEHIRGHDVTAISGRNAERATKQAERFGIPTAVTGVDDLVGRDDVDLVLVGVPHDLHVEAVSAAAAAGKAVVCTKPLGRNAAEAQACLDAVERAGVWHGYAETEVFAPGLVKAKQLVDAGAIGRVTWVRAREAHGNPHAHARDKERMGGGPLRGLGCHCVAIGRWFLEGAQPVEVMAWGDRLVRDDVTSEDSAVMLVRFDDGRLVQVEAGWTHVAGLDVRNEIHGSHGWIGTDETGSTGLRAFAGNPAGYVVEKAGSTQGWITPVPDEPWTYGYHAELAHFVDCFRRGEAPRQTLRDGVVDNAVIDAGYRSMASRSWEPVALPAAG</sequence>
<dbReference type="Pfam" id="PF01408">
    <property type="entry name" value="GFO_IDH_MocA"/>
    <property type="match status" value="1"/>
</dbReference>
<dbReference type="GO" id="GO:0016491">
    <property type="term" value="F:oxidoreductase activity"/>
    <property type="evidence" value="ECO:0007669"/>
    <property type="project" value="UniProtKB-KW"/>
</dbReference>
<dbReference type="GO" id="GO:0000166">
    <property type="term" value="F:nucleotide binding"/>
    <property type="evidence" value="ECO:0007669"/>
    <property type="project" value="InterPro"/>
</dbReference>
<dbReference type="InterPro" id="IPR036291">
    <property type="entry name" value="NAD(P)-bd_dom_sf"/>
</dbReference>
<reference evidence="4 5" key="1">
    <citation type="submission" date="2019-02" db="EMBL/GenBank/DDBJ databases">
        <title>Draft genome sequences of novel Actinobacteria.</title>
        <authorList>
            <person name="Sahin N."/>
            <person name="Ay H."/>
            <person name="Saygin H."/>
        </authorList>
    </citation>
    <scope>NUCLEOTIDE SEQUENCE [LARGE SCALE GENOMIC DNA]</scope>
    <source>
        <strain evidence="4 5">8K307</strain>
    </source>
</reference>
<dbReference type="PANTHER" id="PTHR43818">
    <property type="entry name" value="BCDNA.GH03377"/>
    <property type="match status" value="1"/>
</dbReference>
<dbReference type="Gene3D" id="3.30.360.10">
    <property type="entry name" value="Dihydrodipicolinate Reductase, domain 2"/>
    <property type="match status" value="1"/>
</dbReference>
<accession>A0A4V2YS54</accession>
<gene>
    <name evidence="4" type="ORF">E1262_14320</name>
</gene>
<dbReference type="InterPro" id="IPR055170">
    <property type="entry name" value="GFO_IDH_MocA-like_dom"/>
</dbReference>
<dbReference type="AlphaFoldDB" id="A0A4V2YS54"/>
<dbReference type="OrthoDB" id="9815825at2"/>
<dbReference type="EMBL" id="SMLB01000017">
    <property type="protein sequence ID" value="TDD68917.1"/>
    <property type="molecule type" value="Genomic_DNA"/>
</dbReference>
<organism evidence="4 5">
    <name type="scientific">Jiangella aurantiaca</name>
    <dbReference type="NCBI Taxonomy" id="2530373"/>
    <lineage>
        <taxon>Bacteria</taxon>
        <taxon>Bacillati</taxon>
        <taxon>Actinomycetota</taxon>
        <taxon>Actinomycetes</taxon>
        <taxon>Jiangellales</taxon>
        <taxon>Jiangellaceae</taxon>
        <taxon>Jiangella</taxon>
    </lineage>
</organism>
<dbReference type="InterPro" id="IPR050463">
    <property type="entry name" value="Gfo/Idh/MocA_oxidrdct_glycsds"/>
</dbReference>
<dbReference type="PANTHER" id="PTHR43818:SF11">
    <property type="entry name" value="BCDNA.GH03377"/>
    <property type="match status" value="1"/>
</dbReference>
<evidence type="ECO:0000313" key="5">
    <source>
        <dbReference type="Proteomes" id="UP000295217"/>
    </source>
</evidence>
<evidence type="ECO:0000256" key="1">
    <source>
        <dbReference type="ARBA" id="ARBA00023002"/>
    </source>
</evidence>
<name>A0A4V2YS54_9ACTN</name>
<protein>
    <submittedName>
        <fullName evidence="4">Gfo/Idh/MocA family oxidoreductase</fullName>
    </submittedName>
</protein>
<dbReference type="Pfam" id="PF22725">
    <property type="entry name" value="GFO_IDH_MocA_C3"/>
    <property type="match status" value="1"/>
</dbReference>
<feature type="domain" description="Gfo/Idh/MocA-like oxidoreductase N-terminal" evidence="2">
    <location>
        <begin position="25"/>
        <end position="138"/>
    </location>
</feature>
<dbReference type="SUPFAM" id="SSF51735">
    <property type="entry name" value="NAD(P)-binding Rossmann-fold domains"/>
    <property type="match status" value="1"/>
</dbReference>
<feature type="domain" description="GFO/IDH/MocA-like oxidoreductase" evidence="3">
    <location>
        <begin position="154"/>
        <end position="272"/>
    </location>
</feature>
<evidence type="ECO:0000259" key="3">
    <source>
        <dbReference type="Pfam" id="PF22725"/>
    </source>
</evidence>
<dbReference type="Proteomes" id="UP000295217">
    <property type="component" value="Unassembled WGS sequence"/>
</dbReference>
<comment type="caution">
    <text evidence="4">The sequence shown here is derived from an EMBL/GenBank/DDBJ whole genome shotgun (WGS) entry which is preliminary data.</text>
</comment>
<proteinExistence type="predicted"/>
<dbReference type="InterPro" id="IPR000683">
    <property type="entry name" value="Gfo/Idh/MocA-like_OxRdtase_N"/>
</dbReference>
<keyword evidence="5" id="KW-1185">Reference proteome</keyword>
<evidence type="ECO:0000259" key="2">
    <source>
        <dbReference type="Pfam" id="PF01408"/>
    </source>
</evidence>
<keyword evidence="1" id="KW-0560">Oxidoreductase</keyword>
<evidence type="ECO:0000313" key="4">
    <source>
        <dbReference type="EMBL" id="TDD68917.1"/>
    </source>
</evidence>